<dbReference type="InterPro" id="IPR013762">
    <property type="entry name" value="Integrase-like_cat_sf"/>
</dbReference>
<dbReference type="GO" id="GO:0006310">
    <property type="term" value="P:DNA recombination"/>
    <property type="evidence" value="ECO:0007669"/>
    <property type="project" value="UniProtKB-KW"/>
</dbReference>
<reference evidence="2" key="1">
    <citation type="journal article" date="2014" name="Int. J. Syst. Evol. Microbiol.">
        <title>Complete genome sequence of Corynebacterium casei LMG S-19264T (=DSM 44701T), isolated from a smear-ripened cheese.</title>
        <authorList>
            <consortium name="US DOE Joint Genome Institute (JGI-PGF)"/>
            <person name="Walter F."/>
            <person name="Albersmeier A."/>
            <person name="Kalinowski J."/>
            <person name="Ruckert C."/>
        </authorList>
    </citation>
    <scope>NUCLEOTIDE SEQUENCE</scope>
    <source>
        <strain evidence="2">CGMCC 1.15254</strain>
    </source>
</reference>
<dbReference type="AlphaFoldDB" id="A0A917C4H2"/>
<dbReference type="EMBL" id="BMHV01000021">
    <property type="protein sequence ID" value="GGF71403.1"/>
    <property type="molecule type" value="Genomic_DNA"/>
</dbReference>
<evidence type="ECO:0000256" key="1">
    <source>
        <dbReference type="ARBA" id="ARBA00023172"/>
    </source>
</evidence>
<keyword evidence="1" id="KW-0233">DNA recombination</keyword>
<dbReference type="Gene3D" id="1.10.443.10">
    <property type="entry name" value="Intergrase catalytic core"/>
    <property type="match status" value="1"/>
</dbReference>
<protein>
    <recommendedName>
        <fullName evidence="4">Tyr recombinase domain-containing protein</fullName>
    </recommendedName>
</protein>
<proteinExistence type="predicted"/>
<name>A0A917C4H2_9PROT</name>
<dbReference type="GO" id="GO:0003677">
    <property type="term" value="F:DNA binding"/>
    <property type="evidence" value="ECO:0007669"/>
    <property type="project" value="InterPro"/>
</dbReference>
<dbReference type="InterPro" id="IPR011010">
    <property type="entry name" value="DNA_brk_join_enz"/>
</dbReference>
<evidence type="ECO:0000313" key="2">
    <source>
        <dbReference type="EMBL" id="GGF71403.1"/>
    </source>
</evidence>
<dbReference type="Proteomes" id="UP000632498">
    <property type="component" value="Unassembled WGS sequence"/>
</dbReference>
<reference evidence="2" key="2">
    <citation type="submission" date="2020-09" db="EMBL/GenBank/DDBJ databases">
        <authorList>
            <person name="Sun Q."/>
            <person name="Zhou Y."/>
        </authorList>
    </citation>
    <scope>NUCLEOTIDE SEQUENCE</scope>
    <source>
        <strain evidence="2">CGMCC 1.15254</strain>
    </source>
</reference>
<gene>
    <name evidence="2" type="ORF">GCM10011332_26740</name>
</gene>
<evidence type="ECO:0000313" key="3">
    <source>
        <dbReference type="Proteomes" id="UP000632498"/>
    </source>
</evidence>
<accession>A0A917C4H2</accession>
<comment type="caution">
    <text evidence="2">The sequence shown here is derived from an EMBL/GenBank/DDBJ whole genome shotgun (WGS) entry which is preliminary data.</text>
</comment>
<sequence>MNAEDILELDGVLCFHITDKAIHGPNDKNVKTAASERVVPVHKRILDQNFTEYHSTLPKAGKLFPDLPKIEGAYLSHAFSKYFPQFLTRCNAREERTSFHSFRHNFRDAMRNAGIQHDVALALGGWTGNRGVEASYGRGYSVSVLSNALNMICYSDLEGCNKTIFGIKESDASY</sequence>
<evidence type="ECO:0008006" key="4">
    <source>
        <dbReference type="Google" id="ProtNLM"/>
    </source>
</evidence>
<organism evidence="2 3">
    <name type="scientific">Terasakiella brassicae</name>
    <dbReference type="NCBI Taxonomy" id="1634917"/>
    <lineage>
        <taxon>Bacteria</taxon>
        <taxon>Pseudomonadati</taxon>
        <taxon>Pseudomonadota</taxon>
        <taxon>Alphaproteobacteria</taxon>
        <taxon>Rhodospirillales</taxon>
        <taxon>Terasakiellaceae</taxon>
        <taxon>Terasakiella</taxon>
    </lineage>
</organism>
<dbReference type="GO" id="GO:0015074">
    <property type="term" value="P:DNA integration"/>
    <property type="evidence" value="ECO:0007669"/>
    <property type="project" value="InterPro"/>
</dbReference>
<keyword evidence="3" id="KW-1185">Reference proteome</keyword>
<dbReference type="SUPFAM" id="SSF56349">
    <property type="entry name" value="DNA breaking-rejoining enzymes"/>
    <property type="match status" value="1"/>
</dbReference>